<evidence type="ECO:0000313" key="1">
    <source>
        <dbReference type="EMBL" id="SBO95896.1"/>
    </source>
</evidence>
<proteinExistence type="predicted"/>
<accession>A0A1M4EAU1</accession>
<reference evidence="1" key="1">
    <citation type="submission" date="2016-04" db="EMBL/GenBank/DDBJ databases">
        <authorList>
            <person name="Evans L.H."/>
            <person name="Alamgir A."/>
            <person name="Owens N."/>
            <person name="Weber N.D."/>
            <person name="Virtaneva K."/>
            <person name="Barbian K."/>
            <person name="Babar A."/>
            <person name="Rosenke K."/>
        </authorList>
    </citation>
    <scope>NUCLEOTIDE SEQUENCE</scope>
    <source>
        <strain evidence="1">Nono1</strain>
    </source>
</reference>
<dbReference type="AlphaFoldDB" id="A0A1M4EAU1"/>
<dbReference type="EMBL" id="LT559118">
    <property type="protein sequence ID" value="SBO95896.1"/>
    <property type="molecule type" value="Genomic_DNA"/>
</dbReference>
<sequence>MYGMPEPGPRLEIRPRLASWDAAGHPSQVWLEEFLVEASRVCAPQLDQLPDPLALRLDVGLPVETPLLEQHDLDNYLFPLVTSLSKASGRRFVSVWGTKQHAPDSHLGVTEAVPAGDDLGPGQVFDVRTTAASDSTAFKEQIDQQLTEAVLLPEGPLRLHIGFLVGPRRHWANLWKPTIDALDRILGRTTPNRSWHPRDGRIVELGLSALTDPDLGHHVALRIHAGSSCNSARVATT</sequence>
<organism evidence="1">
    <name type="scientific">Nonomuraea gerenzanensis</name>
    <dbReference type="NCBI Taxonomy" id="93944"/>
    <lineage>
        <taxon>Bacteria</taxon>
        <taxon>Bacillati</taxon>
        <taxon>Actinomycetota</taxon>
        <taxon>Actinomycetes</taxon>
        <taxon>Streptosporangiales</taxon>
        <taxon>Streptosporangiaceae</taxon>
        <taxon>Nonomuraea</taxon>
    </lineage>
</organism>
<name>A0A1M4EAU1_9ACTN</name>
<protein>
    <submittedName>
        <fullName evidence="1">Uncharacterized protein</fullName>
    </submittedName>
</protein>
<gene>
    <name evidence="1" type="ORF">BN4615_P5412</name>
</gene>